<accession>A0A9J5Y3J0</accession>
<evidence type="ECO:0000313" key="2">
    <source>
        <dbReference type="Proteomes" id="UP000824120"/>
    </source>
</evidence>
<dbReference type="Proteomes" id="UP000824120">
    <property type="component" value="Chromosome 7"/>
</dbReference>
<reference evidence="1 2" key="1">
    <citation type="submission" date="2020-09" db="EMBL/GenBank/DDBJ databases">
        <title>De no assembly of potato wild relative species, Solanum commersonii.</title>
        <authorList>
            <person name="Cho K."/>
        </authorList>
    </citation>
    <scope>NUCLEOTIDE SEQUENCE [LARGE SCALE GENOMIC DNA]</scope>
    <source>
        <strain evidence="1">LZ3.2</strain>
        <tissue evidence="1">Leaf</tissue>
    </source>
</reference>
<dbReference type="AlphaFoldDB" id="A0A9J5Y3J0"/>
<evidence type="ECO:0000313" key="1">
    <source>
        <dbReference type="EMBL" id="KAG5594120.1"/>
    </source>
</evidence>
<name>A0A9J5Y3J0_SOLCO</name>
<dbReference type="EMBL" id="JACXVP010000007">
    <property type="protein sequence ID" value="KAG5594120.1"/>
    <property type="molecule type" value="Genomic_DNA"/>
</dbReference>
<gene>
    <name evidence="1" type="ORF">H5410_035352</name>
</gene>
<keyword evidence="2" id="KW-1185">Reference proteome</keyword>
<comment type="caution">
    <text evidence="1">The sequence shown here is derived from an EMBL/GenBank/DDBJ whole genome shotgun (WGS) entry which is preliminary data.</text>
</comment>
<proteinExistence type="predicted"/>
<sequence length="81" mass="9431">MKSNQNPTILPPLDEHQMSKVHNQIELEEIFRLEVNSRRPKSRSIPTKYLALPLGKKYNSAAISNETLGKMEKKLSNWKRQ</sequence>
<protein>
    <submittedName>
        <fullName evidence="1">Uncharacterized protein</fullName>
    </submittedName>
</protein>
<organism evidence="1 2">
    <name type="scientific">Solanum commersonii</name>
    <name type="common">Commerson's wild potato</name>
    <name type="synonym">Commerson's nightshade</name>
    <dbReference type="NCBI Taxonomy" id="4109"/>
    <lineage>
        <taxon>Eukaryota</taxon>
        <taxon>Viridiplantae</taxon>
        <taxon>Streptophyta</taxon>
        <taxon>Embryophyta</taxon>
        <taxon>Tracheophyta</taxon>
        <taxon>Spermatophyta</taxon>
        <taxon>Magnoliopsida</taxon>
        <taxon>eudicotyledons</taxon>
        <taxon>Gunneridae</taxon>
        <taxon>Pentapetalae</taxon>
        <taxon>asterids</taxon>
        <taxon>lamiids</taxon>
        <taxon>Solanales</taxon>
        <taxon>Solanaceae</taxon>
        <taxon>Solanoideae</taxon>
        <taxon>Solaneae</taxon>
        <taxon>Solanum</taxon>
    </lineage>
</organism>